<dbReference type="Proteomes" id="UP000031563">
    <property type="component" value="Unassembled WGS sequence"/>
</dbReference>
<keyword evidence="2" id="KW-0449">Lipoprotein</keyword>
<dbReference type="GO" id="GO:0030435">
    <property type="term" value="P:sporulation resulting in formation of a cellular spore"/>
    <property type="evidence" value="ECO:0007669"/>
    <property type="project" value="InterPro"/>
</dbReference>
<evidence type="ECO:0000256" key="1">
    <source>
        <dbReference type="SAM" id="SignalP"/>
    </source>
</evidence>
<comment type="caution">
    <text evidence="2">The sequence shown here is derived from an EMBL/GenBank/DDBJ whole genome shotgun (WGS) entry which is preliminary data.</text>
</comment>
<dbReference type="EMBL" id="JWIR02000048">
    <property type="protein sequence ID" value="KKB38166.1"/>
    <property type="molecule type" value="Genomic_DNA"/>
</dbReference>
<sequence length="167" mass="18839">MKKMKKTTAGFLSVLLLAACGANEQGMENRPEDTDITENMSVRNITYYDNKSQGHNQSRLHIADEAESRVEQLDDVREATVIVTDQNAYVAVVLEGKPKGEGRKNTENRIADKVRDADQGLQNVYVSSNPDFVNRLNDFRSRLQSGQPAGLLEEFHETVQRVFPNRQ</sequence>
<organism evidence="2 3">
    <name type="scientific">Bacillus thermotolerans</name>
    <name type="common">Quasibacillus thermotolerans</name>
    <dbReference type="NCBI Taxonomy" id="1221996"/>
    <lineage>
        <taxon>Bacteria</taxon>
        <taxon>Bacillati</taxon>
        <taxon>Bacillota</taxon>
        <taxon>Bacilli</taxon>
        <taxon>Bacillales</taxon>
        <taxon>Bacillaceae</taxon>
        <taxon>Bacillus</taxon>
    </lineage>
</organism>
<dbReference type="NCBIfam" id="TIGR02898">
    <property type="entry name" value="spore_YhcN_YlaJ"/>
    <property type="match status" value="1"/>
</dbReference>
<dbReference type="AlphaFoldDB" id="A0A0F5HXZ8"/>
<reference evidence="2" key="1">
    <citation type="submission" date="2015-02" db="EMBL/GenBank/DDBJ databases">
        <title>Genome Assembly of Bacillaceae bacterium MTCC 8252.</title>
        <authorList>
            <person name="Verma A."/>
            <person name="Khatri I."/>
            <person name="Mual P."/>
            <person name="Subramanian S."/>
            <person name="Krishnamurthi S."/>
        </authorList>
    </citation>
    <scope>NUCLEOTIDE SEQUENCE [LARGE SCALE GENOMIC DNA]</scope>
    <source>
        <strain evidence="2">MTCC 8252</strain>
    </source>
</reference>
<evidence type="ECO:0000313" key="2">
    <source>
        <dbReference type="EMBL" id="KKB38166.1"/>
    </source>
</evidence>
<dbReference type="PROSITE" id="PS51257">
    <property type="entry name" value="PROKAR_LIPOPROTEIN"/>
    <property type="match status" value="1"/>
</dbReference>
<feature type="chain" id="PRO_5030006420" evidence="1">
    <location>
        <begin position="25"/>
        <end position="167"/>
    </location>
</feature>
<proteinExistence type="predicted"/>
<dbReference type="InterPro" id="IPR014247">
    <property type="entry name" value="Spore_lipoprot_YhcN/YlaJ"/>
</dbReference>
<protein>
    <submittedName>
        <fullName evidence="2">Lipoprotein yhcN</fullName>
    </submittedName>
</protein>
<keyword evidence="1" id="KW-0732">Signal</keyword>
<keyword evidence="3" id="KW-1185">Reference proteome</keyword>
<dbReference type="OrthoDB" id="1707228at2"/>
<accession>A0A0F5HXZ8</accession>
<feature type="signal peptide" evidence="1">
    <location>
        <begin position="1"/>
        <end position="24"/>
    </location>
</feature>
<name>A0A0F5HXZ8_BACTR</name>
<dbReference type="Pfam" id="PF09580">
    <property type="entry name" value="Spore_YhcN_YlaJ"/>
    <property type="match status" value="1"/>
</dbReference>
<gene>
    <name evidence="2" type="ORF">QY95_02621</name>
</gene>
<accession>A0A0F5HNK6</accession>
<dbReference type="STRING" id="1221996.QY95_02621"/>
<dbReference type="InterPro" id="IPR019076">
    <property type="entry name" value="Spore_lipoprot_YhcN/YlaJ-like"/>
</dbReference>
<evidence type="ECO:0000313" key="3">
    <source>
        <dbReference type="Proteomes" id="UP000031563"/>
    </source>
</evidence>